<proteinExistence type="predicted"/>
<dbReference type="Proteomes" id="UP000466966">
    <property type="component" value="Unassembled WGS sequence"/>
</dbReference>
<accession>A0A844Z4C0</accession>
<evidence type="ECO:0000256" key="1">
    <source>
        <dbReference type="SAM" id="Phobius"/>
    </source>
</evidence>
<feature type="transmembrane region" description="Helical" evidence="1">
    <location>
        <begin position="35"/>
        <end position="55"/>
    </location>
</feature>
<organism evidence="2 3">
    <name type="scientific">Alteraurantiacibacter buctensis</name>
    <dbReference type="NCBI Taxonomy" id="1503981"/>
    <lineage>
        <taxon>Bacteria</taxon>
        <taxon>Pseudomonadati</taxon>
        <taxon>Pseudomonadota</taxon>
        <taxon>Alphaproteobacteria</taxon>
        <taxon>Sphingomonadales</taxon>
        <taxon>Erythrobacteraceae</taxon>
        <taxon>Alteraurantiacibacter</taxon>
    </lineage>
</organism>
<comment type="caution">
    <text evidence="2">The sequence shown here is derived from an EMBL/GenBank/DDBJ whole genome shotgun (WGS) entry which is preliminary data.</text>
</comment>
<name>A0A844Z4C0_9SPHN</name>
<reference evidence="2 3" key="1">
    <citation type="submission" date="2019-12" db="EMBL/GenBank/DDBJ databases">
        <title>Genomic-based taxomic classification of the family Erythrobacteraceae.</title>
        <authorList>
            <person name="Xu L."/>
        </authorList>
    </citation>
    <scope>NUCLEOTIDE SEQUENCE [LARGE SCALE GENOMIC DNA]</scope>
    <source>
        <strain evidence="2 3">M0322</strain>
    </source>
</reference>
<sequence>MSIGPPCGKRAAPLQVHPASGVRTIATLPRLHPQLVIALLAAAVALGAGLLLLALHNADWRGDEYTYHA</sequence>
<protein>
    <submittedName>
        <fullName evidence="2">Uncharacterized protein</fullName>
    </submittedName>
</protein>
<evidence type="ECO:0000313" key="3">
    <source>
        <dbReference type="Proteomes" id="UP000466966"/>
    </source>
</evidence>
<keyword evidence="1" id="KW-0812">Transmembrane</keyword>
<gene>
    <name evidence="2" type="ORF">GRI99_17760</name>
</gene>
<dbReference type="AlphaFoldDB" id="A0A844Z4C0"/>
<evidence type="ECO:0000313" key="2">
    <source>
        <dbReference type="EMBL" id="MXO73467.1"/>
    </source>
</evidence>
<keyword evidence="3" id="KW-1185">Reference proteome</keyword>
<keyword evidence="1" id="KW-1133">Transmembrane helix</keyword>
<dbReference type="EMBL" id="WTYV01000010">
    <property type="protein sequence ID" value="MXO73467.1"/>
    <property type="molecule type" value="Genomic_DNA"/>
</dbReference>
<keyword evidence="1" id="KW-0472">Membrane</keyword>